<dbReference type="VEuPathDB" id="VectorBase:AALB005128"/>
<dbReference type="PANTHER" id="PTHR24373:SF378">
    <property type="entry name" value="FI03225P-RELATED"/>
    <property type="match status" value="1"/>
</dbReference>
<name>A0A182FF37_ANOAL</name>
<dbReference type="GO" id="GO:0005615">
    <property type="term" value="C:extracellular space"/>
    <property type="evidence" value="ECO:0007669"/>
    <property type="project" value="TreeGrafter"/>
</dbReference>
<reference evidence="2 3" key="1">
    <citation type="journal article" date="2017" name="G3 (Bethesda)">
        <title>The Physical Genome Mapping of Anopheles albimanus Corrected Scaffold Misassemblies and Identified Interarm Rearrangements in Genus Anopheles.</title>
        <authorList>
            <person name="Artemov G.N."/>
            <person name="Peery A.N."/>
            <person name="Jiang X."/>
            <person name="Tu Z."/>
            <person name="Stegniy V.N."/>
            <person name="Sharakhova M.V."/>
            <person name="Sharakhov I.V."/>
        </authorList>
    </citation>
    <scope>NUCLEOTIDE SEQUENCE [LARGE SCALE GENOMIC DNA]</scope>
    <source>
        <strain evidence="2 3">ALBI9_A</strain>
    </source>
</reference>
<accession>A0A182FF37</accession>
<dbReference type="Proteomes" id="UP000069272">
    <property type="component" value="Chromosome 3L"/>
</dbReference>
<dbReference type="SUPFAM" id="SSF52058">
    <property type="entry name" value="L domain-like"/>
    <property type="match status" value="1"/>
</dbReference>
<dbReference type="EnsemblMetazoa" id="AALB005128-RA">
    <property type="protein sequence ID" value="AALB005128-PA"/>
    <property type="gene ID" value="AALB005128"/>
</dbReference>
<dbReference type="AlphaFoldDB" id="A0A182FF37"/>
<dbReference type="Gene3D" id="3.80.10.10">
    <property type="entry name" value="Ribonuclease Inhibitor"/>
    <property type="match status" value="1"/>
</dbReference>
<dbReference type="PANTHER" id="PTHR24373">
    <property type="entry name" value="SLIT RELATED LEUCINE-RICH REPEAT NEURONAL PROTEIN"/>
    <property type="match status" value="1"/>
</dbReference>
<dbReference type="InterPro" id="IPR032675">
    <property type="entry name" value="LRR_dom_sf"/>
</dbReference>
<sequence>MKISLVKFIALVLCVLSVSNTCSGQCEEYGFLSCSIGLLNMTSDGGPRLRRAIDNSEDNLWSVIIDRLIVASAASGPFLQRIGAFTRSLSFLKYHDAVFQLPADTIIEGVFITDASPLRSFVAARNQYLQTLHIDKCSLDRIPTTLANMPVLNILVIRECALRVVRMDAFAGTSALQSVALDENKIRQLLPATSNPTTFLPIREFSIESNLLERVDMAVFASMPELEVLSLRNNRIVALQATLPVTLANLVRFRFEINAISSIELGQLTLPTLAMLMLDQNAFSEMPTNWPKMPELKLLSIEETNLKEANLTSLRVFPKLRSLYLGVNQITTFQVMEPVRLSALEFFSLSKNKLTSVNFSKLHVPLIYFIDLAYNQLKTIPPLFQRYPNVTLSVFNNPLTCSAIQPFKSRIVTKRLYGDSVWGNEPCQTTSFIVIDEEEKLCCNA</sequence>
<protein>
    <recommendedName>
        <fullName evidence="4">Leucine rich immune protein (Coil-less)</fullName>
    </recommendedName>
</protein>
<proteinExistence type="predicted"/>
<reference evidence="2" key="2">
    <citation type="submission" date="2022-08" db="UniProtKB">
        <authorList>
            <consortium name="EnsemblMetazoa"/>
        </authorList>
    </citation>
    <scope>IDENTIFICATION</scope>
    <source>
        <strain evidence="2">STECLA/ALBI9_A</strain>
    </source>
</reference>
<dbReference type="InterPro" id="IPR050328">
    <property type="entry name" value="Dev_Immune_Receptor"/>
</dbReference>
<evidence type="ECO:0000313" key="3">
    <source>
        <dbReference type="Proteomes" id="UP000069272"/>
    </source>
</evidence>
<keyword evidence="1" id="KW-0732">Signal</keyword>
<keyword evidence="3" id="KW-1185">Reference proteome</keyword>
<dbReference type="GO" id="GO:0031012">
    <property type="term" value="C:extracellular matrix"/>
    <property type="evidence" value="ECO:0007669"/>
    <property type="project" value="TreeGrafter"/>
</dbReference>
<organism evidence="2 3">
    <name type="scientific">Anopheles albimanus</name>
    <name type="common">New world malaria mosquito</name>
    <dbReference type="NCBI Taxonomy" id="7167"/>
    <lineage>
        <taxon>Eukaryota</taxon>
        <taxon>Metazoa</taxon>
        <taxon>Ecdysozoa</taxon>
        <taxon>Arthropoda</taxon>
        <taxon>Hexapoda</taxon>
        <taxon>Insecta</taxon>
        <taxon>Pterygota</taxon>
        <taxon>Neoptera</taxon>
        <taxon>Endopterygota</taxon>
        <taxon>Diptera</taxon>
        <taxon>Nematocera</taxon>
        <taxon>Culicoidea</taxon>
        <taxon>Culicidae</taxon>
        <taxon>Anophelinae</taxon>
        <taxon>Anopheles</taxon>
    </lineage>
</organism>
<evidence type="ECO:0008006" key="4">
    <source>
        <dbReference type="Google" id="ProtNLM"/>
    </source>
</evidence>
<dbReference type="STRING" id="7167.A0A182FF37"/>
<dbReference type="VEuPathDB" id="VectorBase:AALB20_029155"/>
<evidence type="ECO:0000313" key="2">
    <source>
        <dbReference type="EnsemblMetazoa" id="AALB005128-PA"/>
    </source>
</evidence>
<evidence type="ECO:0000256" key="1">
    <source>
        <dbReference type="ARBA" id="ARBA00022729"/>
    </source>
</evidence>